<feature type="compositionally biased region" description="Low complexity" evidence="6">
    <location>
        <begin position="213"/>
        <end position="225"/>
    </location>
</feature>
<dbReference type="VEuPathDB" id="FungiDB:An01g14100"/>
<dbReference type="VEuPathDB" id="FungiDB:M747DRAFT_332701"/>
<dbReference type="EMBL" id="BCMY01000002">
    <property type="protein sequence ID" value="GAQ35866.1"/>
    <property type="molecule type" value="Genomic_DNA"/>
</dbReference>
<dbReference type="Gene3D" id="3.10.20.90">
    <property type="entry name" value="Phosphatidylinositol 3-kinase Catalytic Subunit, Chain A, domain 1"/>
    <property type="match status" value="1"/>
</dbReference>
<dbReference type="OMA" id="NASWSRW"/>
<feature type="region of interest" description="Disordered" evidence="6">
    <location>
        <begin position="238"/>
        <end position="265"/>
    </location>
</feature>
<protein>
    <recommendedName>
        <fullName evidence="7">Ubiquitin-like domain-containing protein</fullName>
    </recommendedName>
</protein>
<dbReference type="PANTHER" id="PTHR12943:SF27">
    <property type="entry name" value="HOMOCYSTEINE-INDUCED ENDOPLASMIC RETICULUM PROTEIN, ISOFORM A"/>
    <property type="match status" value="1"/>
</dbReference>
<dbReference type="OrthoDB" id="21589at2759"/>
<dbReference type="FunFam" id="3.10.20.90:FF:000046">
    <property type="entry name" value="Homocysteine-responsive endoplasmic reticulum-resident ubiquitin-like domain member 2 protein"/>
    <property type="match status" value="1"/>
</dbReference>
<feature type="region of interest" description="Disordered" evidence="6">
    <location>
        <begin position="204"/>
        <end position="225"/>
    </location>
</feature>
<keyword evidence="2" id="KW-0812">Transmembrane</keyword>
<reference evidence="9" key="1">
    <citation type="journal article" date="2016" name="Genome Announc.">
        <title>Draft genome sequence of Aspergillus niger strain An76.</title>
        <authorList>
            <person name="Gong W."/>
            <person name="Cheng Z."/>
            <person name="Zhang H."/>
            <person name="Liu L."/>
            <person name="Gao P."/>
            <person name="Wang L."/>
        </authorList>
    </citation>
    <scope>NUCLEOTIDE SEQUENCE [LARGE SCALE GENOMIC DNA]</scope>
    <source>
        <strain evidence="9">An76</strain>
    </source>
</reference>
<keyword evidence="5" id="KW-0834">Unfolded protein response</keyword>
<dbReference type="Proteomes" id="UP000068243">
    <property type="component" value="Unassembled WGS sequence"/>
</dbReference>
<dbReference type="Pfam" id="PF00240">
    <property type="entry name" value="ubiquitin"/>
    <property type="match status" value="1"/>
</dbReference>
<dbReference type="AlphaFoldDB" id="A0A100I6Y7"/>
<dbReference type="VEuPathDB" id="FungiDB:ASPNIDRAFT2_1118070"/>
<feature type="region of interest" description="Disordered" evidence="6">
    <location>
        <begin position="126"/>
        <end position="160"/>
    </location>
</feature>
<dbReference type="InterPro" id="IPR039751">
    <property type="entry name" value="HERPUD1/2"/>
</dbReference>
<dbReference type="VEuPathDB" id="FungiDB:ATCC64974_12120"/>
<dbReference type="GO" id="GO:0030968">
    <property type="term" value="P:endoplasmic reticulum unfolded protein response"/>
    <property type="evidence" value="ECO:0007669"/>
    <property type="project" value="TreeGrafter"/>
</dbReference>
<dbReference type="SUPFAM" id="SSF54236">
    <property type="entry name" value="Ubiquitin-like"/>
    <property type="match status" value="1"/>
</dbReference>
<accession>A0A100I6Y7</accession>
<name>A0A100I6Y7_ASPNG</name>
<feature type="compositionally biased region" description="Polar residues" evidence="6">
    <location>
        <begin position="626"/>
        <end position="636"/>
    </location>
</feature>
<dbReference type="PANTHER" id="PTHR12943">
    <property type="entry name" value="HOMOCYSTEINE-RESPONSIVE ENDOPLASMIC RETICULUM-RESIDENT UNIQUITIN-LIKE DOMAIN HERPUD PROTEIN FAMILY MEMBER"/>
    <property type="match status" value="1"/>
</dbReference>
<evidence type="ECO:0000256" key="1">
    <source>
        <dbReference type="ARBA" id="ARBA00004370"/>
    </source>
</evidence>
<evidence type="ECO:0000256" key="3">
    <source>
        <dbReference type="ARBA" id="ARBA00022989"/>
    </source>
</evidence>
<evidence type="ECO:0000256" key="4">
    <source>
        <dbReference type="ARBA" id="ARBA00023136"/>
    </source>
</evidence>
<feature type="compositionally biased region" description="Low complexity" evidence="6">
    <location>
        <begin position="126"/>
        <end position="135"/>
    </location>
</feature>
<feature type="region of interest" description="Disordered" evidence="6">
    <location>
        <begin position="516"/>
        <end position="543"/>
    </location>
</feature>
<feature type="compositionally biased region" description="Polar residues" evidence="6">
    <location>
        <begin position="253"/>
        <end position="265"/>
    </location>
</feature>
<feature type="compositionally biased region" description="Low complexity" evidence="6">
    <location>
        <begin position="238"/>
        <end position="252"/>
    </location>
</feature>
<feature type="domain" description="Ubiquitin-like" evidence="7">
    <location>
        <begin position="20"/>
        <end position="82"/>
    </location>
</feature>
<dbReference type="InterPro" id="IPR000626">
    <property type="entry name" value="Ubiquitin-like_dom"/>
</dbReference>
<evidence type="ECO:0000313" key="8">
    <source>
        <dbReference type="EMBL" id="GAQ35866.1"/>
    </source>
</evidence>
<dbReference type="PROSITE" id="PS50053">
    <property type="entry name" value="UBIQUITIN_2"/>
    <property type="match status" value="1"/>
</dbReference>
<dbReference type="InterPro" id="IPR029071">
    <property type="entry name" value="Ubiquitin-like_domsf"/>
</dbReference>
<comment type="caution">
    <text evidence="8">The sequence shown here is derived from an EMBL/GenBank/DDBJ whole genome shotgun (WGS) entry which is preliminary data.</text>
</comment>
<evidence type="ECO:0000313" key="9">
    <source>
        <dbReference type="Proteomes" id="UP000068243"/>
    </source>
</evidence>
<proteinExistence type="predicted"/>
<evidence type="ECO:0000259" key="7">
    <source>
        <dbReference type="PROSITE" id="PS50053"/>
    </source>
</evidence>
<keyword evidence="3" id="KW-1133">Transmembrane helix</keyword>
<keyword evidence="4" id="KW-0472">Membrane</keyword>
<feature type="compositionally biased region" description="Low complexity" evidence="6">
    <location>
        <begin position="600"/>
        <end position="617"/>
    </location>
</feature>
<dbReference type="GO" id="GO:0016020">
    <property type="term" value="C:membrane"/>
    <property type="evidence" value="ECO:0007669"/>
    <property type="project" value="UniProtKB-SubCell"/>
</dbReference>
<evidence type="ECO:0000256" key="6">
    <source>
        <dbReference type="SAM" id="MobiDB-lite"/>
    </source>
</evidence>
<comment type="subcellular location">
    <subcellularLocation>
        <location evidence="1">Membrane</location>
    </subcellularLocation>
</comment>
<gene>
    <name evidence="8" type="ORF">ABL_01366</name>
</gene>
<evidence type="ECO:0000256" key="2">
    <source>
        <dbReference type="ARBA" id="ARBA00022692"/>
    </source>
</evidence>
<evidence type="ECO:0000256" key="5">
    <source>
        <dbReference type="ARBA" id="ARBA00023230"/>
    </source>
</evidence>
<feature type="region of interest" description="Disordered" evidence="6">
    <location>
        <begin position="577"/>
        <end position="636"/>
    </location>
</feature>
<organism evidence="8 9">
    <name type="scientific">Aspergillus niger</name>
    <dbReference type="NCBI Taxonomy" id="5061"/>
    <lineage>
        <taxon>Eukaryota</taxon>
        <taxon>Fungi</taxon>
        <taxon>Dikarya</taxon>
        <taxon>Ascomycota</taxon>
        <taxon>Pezizomycotina</taxon>
        <taxon>Eurotiomycetes</taxon>
        <taxon>Eurotiomycetidae</taxon>
        <taxon>Eurotiales</taxon>
        <taxon>Aspergillaceae</taxon>
        <taxon>Aspergillus</taxon>
        <taxon>Aspergillus subgen. Circumdati</taxon>
    </lineage>
</organism>
<feature type="compositionally biased region" description="Basic and acidic residues" evidence="6">
    <location>
        <begin position="577"/>
        <end position="598"/>
    </location>
</feature>
<sequence length="636" mass="69059">MTASSENQPALAESPQSIVLHVLCPSLPPPNRFTLHDISPSITISSLKARIAQTIPSEPSPETQRLIYRGKPLTNDAVALNDVLESSNVRILPFSCSPCSWQILTVMLSQDTEYSIHLVLPPAPAPHASTSARAPAPIPRGASGHPAPQSPFASNRFTPQHLPHGQEIRYRGPALPAVPHEAEIGLALRRNIEAIRRQIDMQERGGPLGGVAAGTAGATSTTTTASFAQQPAWPHVAPGLSHPGHSSVSSDSTLASGLSGTTNANSNFPEEVRLRLQILRNQIAFGEEQLNRGVAPPMDHIIRIRTQLFALLDDQYQNPHAERDGSIESLLTRVFNIYTRADQLRVSQARTTPTPVLSGPPNPTPGQAPLYLLSSPNGYQALVASPRGAETMQSSLDALRAMHSPTGASAPRTGAPPEIHNANAVVMENIVRQAVLNQRLENNGQLSFTRNLRRMWLFVRLYFFCYMFSEPGTWSRVVYVTLAVLVSLLSETGVPQQLYRMLVAPVQRHLEGLVHFAPDEPAPTPSGTPSTGQGNVPLAQPTGLRHQLRRVERSLALFIASLVPGVGERHVEVRNAAEAARNAERAREEEERRRREEEATNAGTTGEAQTQAQQSSENEQRETGENAPNTIPPTEN</sequence>